<dbReference type="SUPFAM" id="SSF51905">
    <property type="entry name" value="FAD/NAD(P)-binding domain"/>
    <property type="match status" value="1"/>
</dbReference>
<accession>W7TJR5</accession>
<dbReference type="Gene3D" id="3.50.50.60">
    <property type="entry name" value="FAD/NAD(P)-binding domain"/>
    <property type="match status" value="1"/>
</dbReference>
<dbReference type="InterPro" id="IPR002938">
    <property type="entry name" value="FAD-bd"/>
</dbReference>
<protein>
    <submittedName>
        <fullName evidence="4">Salicylate hydroxylase</fullName>
    </submittedName>
</protein>
<evidence type="ECO:0000313" key="4">
    <source>
        <dbReference type="EMBL" id="EWM26342.1"/>
    </source>
</evidence>
<dbReference type="PANTHER" id="PTHR13789:SF309">
    <property type="entry name" value="PUTATIVE (AFU_ORTHOLOGUE AFUA_6G14510)-RELATED"/>
    <property type="match status" value="1"/>
</dbReference>
<keyword evidence="5" id="KW-1185">Reference proteome</keyword>
<feature type="domain" description="FAD-binding" evidence="3">
    <location>
        <begin position="21"/>
        <end position="184"/>
    </location>
</feature>
<dbReference type="EMBL" id="AZIL01000688">
    <property type="protein sequence ID" value="EWM26342.1"/>
    <property type="molecule type" value="Genomic_DNA"/>
</dbReference>
<dbReference type="AlphaFoldDB" id="W7TJR5"/>
<dbReference type="GO" id="GO:0004497">
    <property type="term" value="F:monooxygenase activity"/>
    <property type="evidence" value="ECO:0007669"/>
    <property type="project" value="UniProtKB-KW"/>
</dbReference>
<evidence type="ECO:0000256" key="1">
    <source>
        <dbReference type="ARBA" id="ARBA00023002"/>
    </source>
</evidence>
<reference evidence="4 5" key="1">
    <citation type="journal article" date="2014" name="Mol. Plant">
        <title>Chromosome Scale Genome Assembly and Transcriptome Profiling of Nannochloropsis gaditana in Nitrogen Depletion.</title>
        <authorList>
            <person name="Corteggiani Carpinelli E."/>
            <person name="Telatin A."/>
            <person name="Vitulo N."/>
            <person name="Forcato C."/>
            <person name="D'Angelo M."/>
            <person name="Schiavon R."/>
            <person name="Vezzi A."/>
            <person name="Giacometti G.M."/>
            <person name="Morosinotto T."/>
            <person name="Valle G."/>
        </authorList>
    </citation>
    <scope>NUCLEOTIDE SEQUENCE [LARGE SCALE GENOMIC DNA]</scope>
    <source>
        <strain evidence="4 5">B-31</strain>
    </source>
</reference>
<comment type="caution">
    <text evidence="4">The sequence shown here is derived from an EMBL/GenBank/DDBJ whole genome shotgun (WGS) entry which is preliminary data.</text>
</comment>
<dbReference type="PANTHER" id="PTHR13789">
    <property type="entry name" value="MONOOXYGENASE"/>
    <property type="match status" value="1"/>
</dbReference>
<feature type="domain" description="FAD-binding" evidence="3">
    <location>
        <begin position="330"/>
        <end position="397"/>
    </location>
</feature>
<dbReference type="InterPro" id="IPR036188">
    <property type="entry name" value="FAD/NAD-bd_sf"/>
</dbReference>
<dbReference type="OrthoDB" id="417877at2759"/>
<evidence type="ECO:0000313" key="5">
    <source>
        <dbReference type="Proteomes" id="UP000019335"/>
    </source>
</evidence>
<sequence>MAISPRKPDVQNDGHEPKIQDVVVVGAGIAGLAVANALRLKGINVTVYERASQLDRQRGAGTGLSPNGQRCLHALGFSHEMVLDVSTPIREHILCNEDRVLVRSDYPWRLYEKYKMPITGTLRGGLVNMMAEPLRKSKSLHCGEAVTNVEERPGTGKIIVTLASGKTHETDLVVGADGIHSTLAPLVLGKEMDPPIYTGSSIFFGVIDNFQKGPQSLPPADTTQLAGLIDHPAAIVQVLGPIKLFLVAGGAGSEKKLVWKLSYPTQTPPMRKEWALAEGTVRKEVQAYLDERRNSGAKVATISVIQDLLDRTSDARLLHFGLFSRKEKAYWHKDRLVLIGDAAHATLPHVGQGANMALEDAVVLADALEAHDFRHVEAALSSFYARRRERTKRIVESSRVMGWFLDARTPVGVWLRNAVLVGAMRMDCNYSNFHAPEIPDDTSHGCKGVRLQDQSGVSR</sequence>
<keyword evidence="1" id="KW-0560">Oxidoreductase</keyword>
<dbReference type="GO" id="GO:0071949">
    <property type="term" value="F:FAD binding"/>
    <property type="evidence" value="ECO:0007669"/>
    <property type="project" value="InterPro"/>
</dbReference>
<proteinExistence type="predicted"/>
<evidence type="ECO:0000259" key="3">
    <source>
        <dbReference type="Pfam" id="PF01494"/>
    </source>
</evidence>
<gene>
    <name evidence="4" type="ORF">Naga_100268g3</name>
</gene>
<dbReference type="Pfam" id="PF01494">
    <property type="entry name" value="FAD_binding_3"/>
    <property type="match status" value="2"/>
</dbReference>
<organism evidence="4 5">
    <name type="scientific">Nannochloropsis gaditana</name>
    <dbReference type="NCBI Taxonomy" id="72520"/>
    <lineage>
        <taxon>Eukaryota</taxon>
        <taxon>Sar</taxon>
        <taxon>Stramenopiles</taxon>
        <taxon>Ochrophyta</taxon>
        <taxon>Eustigmatophyceae</taxon>
        <taxon>Eustigmatales</taxon>
        <taxon>Monodopsidaceae</taxon>
        <taxon>Nannochloropsis</taxon>
    </lineage>
</organism>
<dbReference type="InterPro" id="IPR050493">
    <property type="entry name" value="FAD-dep_Monooxygenase_BioMet"/>
</dbReference>
<dbReference type="PRINTS" id="PR00420">
    <property type="entry name" value="RNGMNOXGNASE"/>
</dbReference>
<evidence type="ECO:0000256" key="2">
    <source>
        <dbReference type="ARBA" id="ARBA00023033"/>
    </source>
</evidence>
<keyword evidence="2" id="KW-0503">Monooxygenase</keyword>
<name>W7TJR5_9STRA</name>
<dbReference type="Proteomes" id="UP000019335">
    <property type="component" value="Chromosome 9"/>
</dbReference>